<dbReference type="AlphaFoldDB" id="W6YZ90"/>
<dbReference type="RefSeq" id="XP_007708959.1">
    <property type="nucleotide sequence ID" value="XM_007710769.1"/>
</dbReference>
<dbReference type="Proteomes" id="UP000053841">
    <property type="component" value="Unassembled WGS sequence"/>
</dbReference>
<dbReference type="HOGENOM" id="CLU_3106005_0_0_1"/>
<protein>
    <submittedName>
        <fullName evidence="1">Uncharacterized protein</fullName>
    </submittedName>
</protein>
<evidence type="ECO:0000313" key="2">
    <source>
        <dbReference type="Proteomes" id="UP000053841"/>
    </source>
</evidence>
<dbReference type="EMBL" id="KI964558">
    <property type="protein sequence ID" value="EUC36736.1"/>
    <property type="molecule type" value="Genomic_DNA"/>
</dbReference>
<keyword evidence="2" id="KW-1185">Reference proteome</keyword>
<gene>
    <name evidence="1" type="ORF">COCCADRAFT_87305</name>
</gene>
<reference evidence="1 2" key="1">
    <citation type="journal article" date="2013" name="PLoS Genet.">
        <title>Comparative genome structure, secondary metabolite, and effector coding capacity across Cochliobolus pathogens.</title>
        <authorList>
            <person name="Condon B.J."/>
            <person name="Leng Y."/>
            <person name="Wu D."/>
            <person name="Bushley K.E."/>
            <person name="Ohm R.A."/>
            <person name="Otillar R."/>
            <person name="Martin J."/>
            <person name="Schackwitz W."/>
            <person name="Grimwood J."/>
            <person name="MohdZainudin N."/>
            <person name="Xue C."/>
            <person name="Wang R."/>
            <person name="Manning V.A."/>
            <person name="Dhillon B."/>
            <person name="Tu Z.J."/>
            <person name="Steffenson B.J."/>
            <person name="Salamov A."/>
            <person name="Sun H."/>
            <person name="Lowry S."/>
            <person name="LaButti K."/>
            <person name="Han J."/>
            <person name="Copeland A."/>
            <person name="Lindquist E."/>
            <person name="Barry K."/>
            <person name="Schmutz J."/>
            <person name="Baker S.E."/>
            <person name="Ciuffetti L.M."/>
            <person name="Grigoriev I.V."/>
            <person name="Zhong S."/>
            <person name="Turgeon B.G."/>
        </authorList>
    </citation>
    <scope>NUCLEOTIDE SEQUENCE [LARGE SCALE GENOMIC DNA]</scope>
    <source>
        <strain evidence="1 2">26-R-13</strain>
    </source>
</reference>
<accession>W6YZ90</accession>
<dbReference type="GeneID" id="19152339"/>
<name>W6YZ90_COCC2</name>
<dbReference type="KEGG" id="bze:COCCADRAFT_87305"/>
<proteinExistence type="predicted"/>
<sequence length="51" mass="5914">MPALSFRWFRLNHAILDCCGACWFCLVHGRISCTHKNTICAVRKHPCPDQR</sequence>
<evidence type="ECO:0000313" key="1">
    <source>
        <dbReference type="EMBL" id="EUC36736.1"/>
    </source>
</evidence>
<organism evidence="1 2">
    <name type="scientific">Cochliobolus carbonum (strain 26-R-13)</name>
    <name type="common">Maize leaf spot fungus</name>
    <name type="synonym">Bipolaris zeicola</name>
    <dbReference type="NCBI Taxonomy" id="930089"/>
    <lineage>
        <taxon>Eukaryota</taxon>
        <taxon>Fungi</taxon>
        <taxon>Dikarya</taxon>
        <taxon>Ascomycota</taxon>
        <taxon>Pezizomycotina</taxon>
        <taxon>Dothideomycetes</taxon>
        <taxon>Pleosporomycetidae</taxon>
        <taxon>Pleosporales</taxon>
        <taxon>Pleosporineae</taxon>
        <taxon>Pleosporaceae</taxon>
        <taxon>Bipolaris</taxon>
    </lineage>
</organism>